<dbReference type="InterPro" id="IPR011577">
    <property type="entry name" value="Cyt_b561_bac/Ni-Hgenase"/>
</dbReference>
<accession>A0A2R4W123</accession>
<dbReference type="AlphaFoldDB" id="A0A2R4W123"/>
<evidence type="ECO:0000256" key="6">
    <source>
        <dbReference type="SAM" id="Phobius"/>
    </source>
</evidence>
<keyword evidence="9" id="KW-1185">Reference proteome</keyword>
<feature type="domain" description="Cytochrome b561 bacterial/Ni-hydrogenase" evidence="7">
    <location>
        <begin position="8"/>
        <end position="191"/>
    </location>
</feature>
<reference evidence="8 9" key="1">
    <citation type="submission" date="2017-04" db="EMBL/GenBank/DDBJ databases">
        <title>Genomic insights into metabolism of Thermodesulfobium acidiphilum.</title>
        <authorList>
            <person name="Toshchakov S.V."/>
            <person name="Frolov E.N."/>
            <person name="Kublanov I.V."/>
            <person name="Samarov N.I."/>
            <person name="Novikov A."/>
            <person name="Lebedinsky A.V."/>
            <person name="Bonch-Osmolovskaya E.A."/>
            <person name="Chernyh N.A."/>
        </authorList>
    </citation>
    <scope>NUCLEOTIDE SEQUENCE [LARGE SCALE GENOMIC DNA]</scope>
    <source>
        <strain evidence="8 9">3127-1</strain>
    </source>
</reference>
<name>A0A2R4W123_THEAF</name>
<evidence type="ECO:0000256" key="4">
    <source>
        <dbReference type="ARBA" id="ARBA00022989"/>
    </source>
</evidence>
<dbReference type="GO" id="GO:0009055">
    <property type="term" value="F:electron transfer activity"/>
    <property type="evidence" value="ECO:0007669"/>
    <property type="project" value="InterPro"/>
</dbReference>
<dbReference type="KEGG" id="taci:TDSAC_1037"/>
<dbReference type="GO" id="GO:0020037">
    <property type="term" value="F:heme binding"/>
    <property type="evidence" value="ECO:0007669"/>
    <property type="project" value="TreeGrafter"/>
</dbReference>
<gene>
    <name evidence="8" type="ORF">TDSAC_1037</name>
</gene>
<dbReference type="Pfam" id="PF01292">
    <property type="entry name" value="Ni_hydr_CYTB"/>
    <property type="match status" value="1"/>
</dbReference>
<dbReference type="GO" id="GO:0005886">
    <property type="term" value="C:plasma membrane"/>
    <property type="evidence" value="ECO:0007669"/>
    <property type="project" value="UniProtKB-SubCell"/>
</dbReference>
<dbReference type="RefSeq" id="WP_108309194.1">
    <property type="nucleotide sequence ID" value="NZ_CP020921.1"/>
</dbReference>
<dbReference type="OrthoDB" id="1808646at2"/>
<dbReference type="GO" id="GO:0022904">
    <property type="term" value="P:respiratory electron transport chain"/>
    <property type="evidence" value="ECO:0007669"/>
    <property type="project" value="InterPro"/>
</dbReference>
<keyword evidence="5 6" id="KW-0472">Membrane</keyword>
<evidence type="ECO:0000256" key="2">
    <source>
        <dbReference type="ARBA" id="ARBA00022475"/>
    </source>
</evidence>
<feature type="transmembrane region" description="Helical" evidence="6">
    <location>
        <begin position="44"/>
        <end position="70"/>
    </location>
</feature>
<evidence type="ECO:0000256" key="3">
    <source>
        <dbReference type="ARBA" id="ARBA00022692"/>
    </source>
</evidence>
<organism evidence="8 9">
    <name type="scientific">Thermodesulfobium acidiphilum</name>
    <dbReference type="NCBI Taxonomy" id="1794699"/>
    <lineage>
        <taxon>Bacteria</taxon>
        <taxon>Pseudomonadati</taxon>
        <taxon>Thermodesulfobiota</taxon>
        <taxon>Thermodesulfobiia</taxon>
        <taxon>Thermodesulfobiales</taxon>
        <taxon>Thermodesulfobiaceae</taxon>
        <taxon>Thermodesulfobium</taxon>
    </lineage>
</organism>
<feature type="transmembrane region" description="Helical" evidence="6">
    <location>
        <begin position="124"/>
        <end position="146"/>
    </location>
</feature>
<keyword evidence="2" id="KW-1003">Cell membrane</keyword>
<feature type="transmembrane region" description="Helical" evidence="6">
    <location>
        <begin position="21"/>
        <end position="38"/>
    </location>
</feature>
<dbReference type="Gene3D" id="1.20.950.20">
    <property type="entry name" value="Transmembrane di-heme cytochromes, Chain C"/>
    <property type="match status" value="1"/>
</dbReference>
<evidence type="ECO:0000259" key="7">
    <source>
        <dbReference type="Pfam" id="PF01292"/>
    </source>
</evidence>
<dbReference type="InterPro" id="IPR051542">
    <property type="entry name" value="Hydrogenase_cytochrome"/>
</dbReference>
<proteinExistence type="predicted"/>
<dbReference type="InterPro" id="IPR016174">
    <property type="entry name" value="Di-haem_cyt_TM"/>
</dbReference>
<dbReference type="EMBL" id="CP020921">
    <property type="protein sequence ID" value="AWB10390.1"/>
    <property type="molecule type" value="Genomic_DNA"/>
</dbReference>
<evidence type="ECO:0000313" key="8">
    <source>
        <dbReference type="EMBL" id="AWB10390.1"/>
    </source>
</evidence>
<dbReference type="PANTHER" id="PTHR30485">
    <property type="entry name" value="NI/FE-HYDROGENASE 1 B-TYPE CYTOCHROME SUBUNIT"/>
    <property type="match status" value="1"/>
</dbReference>
<dbReference type="PANTHER" id="PTHR30485:SF0">
    <property type="entry name" value="NI_FE-HYDROGENASE 1 B-TYPE CYTOCHROME SUBUNIT-RELATED"/>
    <property type="match status" value="1"/>
</dbReference>
<dbReference type="Proteomes" id="UP000244792">
    <property type="component" value="Chromosome"/>
</dbReference>
<evidence type="ECO:0000256" key="5">
    <source>
        <dbReference type="ARBA" id="ARBA00023136"/>
    </source>
</evidence>
<evidence type="ECO:0000313" key="9">
    <source>
        <dbReference type="Proteomes" id="UP000244792"/>
    </source>
</evidence>
<dbReference type="SUPFAM" id="SSF81342">
    <property type="entry name" value="Transmembrane di-heme cytochromes"/>
    <property type="match status" value="1"/>
</dbReference>
<sequence length="223" mass="26174">MDDERALRFPISEKVFHNTNAVTWFILIITGSLVYFHLVDKTTAAGGFLMDIHVIAAVIFTFNFLAFVFINPDRFYLMLDELFRWDMDDFRWFKNLGGYPRKFGIPFGPEETAPVGKYNAGQKLAYILFVFSIVFEGLSGWLLYLYREAMPRDFTSLLFTWHVWLGVVVTLLVIFIHLPLSIINFEDFKAMWKWGEGDMPLKVLKHHNPKWVEKELEKVEKTT</sequence>
<keyword evidence="3 6" id="KW-0812">Transmembrane</keyword>
<comment type="subcellular location">
    <subcellularLocation>
        <location evidence="1">Cell membrane</location>
        <topology evidence="1">Multi-pass membrane protein</topology>
    </subcellularLocation>
</comment>
<protein>
    <submittedName>
        <fullName evidence="8">Formate dehydrogenase subunit gamma</fullName>
    </submittedName>
</protein>
<feature type="transmembrane region" description="Helical" evidence="6">
    <location>
        <begin position="158"/>
        <end position="183"/>
    </location>
</feature>
<evidence type="ECO:0000256" key="1">
    <source>
        <dbReference type="ARBA" id="ARBA00004651"/>
    </source>
</evidence>
<keyword evidence="4 6" id="KW-1133">Transmembrane helix</keyword>